<feature type="chain" id="PRO_5040954038" description="Secreted protein" evidence="1">
    <location>
        <begin position="26"/>
        <end position="204"/>
    </location>
</feature>
<accession>A0A9W6IL00</accession>
<evidence type="ECO:0000313" key="3">
    <source>
        <dbReference type="Proteomes" id="UP001143486"/>
    </source>
</evidence>
<gene>
    <name evidence="2" type="ORF">GCM10017621_09320</name>
</gene>
<evidence type="ECO:0008006" key="4">
    <source>
        <dbReference type="Google" id="ProtNLM"/>
    </source>
</evidence>
<dbReference type="Proteomes" id="UP001143486">
    <property type="component" value="Unassembled WGS sequence"/>
</dbReference>
<dbReference type="AlphaFoldDB" id="A0A9W6IL00"/>
<feature type="signal peptide" evidence="1">
    <location>
        <begin position="1"/>
        <end position="25"/>
    </location>
</feature>
<evidence type="ECO:0000256" key="1">
    <source>
        <dbReference type="SAM" id="SignalP"/>
    </source>
</evidence>
<dbReference type="RefSeq" id="WP_271185806.1">
    <property type="nucleotide sequence ID" value="NZ_BSFE01000002.1"/>
</dbReference>
<name>A0A9W6IL00_9PROT</name>
<sequence>MSRTILFAAALPVSLAVSLAGGAAAQSIDSAYTHIDETCTERQLPDEPGVEIRCAGHDDWSFQIAAGEHGAAIAYARAGGTMSDFIAPPMRGLFGGFNEVAEWRLRDGEAFATIHRYIHYNPPEMLEVSGGLEQPNTLIVTTLDPRGADTACAVAHVDASALRNANLVAREAADRLAPGWDCSQEPVLFDDTNPDVGAWLARSH</sequence>
<organism evidence="2 3">
    <name type="scientific">Maricaulis virginensis</name>
    <dbReference type="NCBI Taxonomy" id="144022"/>
    <lineage>
        <taxon>Bacteria</taxon>
        <taxon>Pseudomonadati</taxon>
        <taxon>Pseudomonadota</taxon>
        <taxon>Alphaproteobacteria</taxon>
        <taxon>Maricaulales</taxon>
        <taxon>Maricaulaceae</taxon>
        <taxon>Maricaulis</taxon>
    </lineage>
</organism>
<reference evidence="2" key="2">
    <citation type="submission" date="2023-01" db="EMBL/GenBank/DDBJ databases">
        <authorList>
            <person name="Sun Q."/>
            <person name="Evtushenko L."/>
        </authorList>
    </citation>
    <scope>NUCLEOTIDE SEQUENCE</scope>
    <source>
        <strain evidence="2">VKM B-1513</strain>
    </source>
</reference>
<dbReference type="EMBL" id="BSFE01000002">
    <property type="protein sequence ID" value="GLK51424.1"/>
    <property type="molecule type" value="Genomic_DNA"/>
</dbReference>
<reference evidence="2" key="1">
    <citation type="journal article" date="2014" name="Int. J. Syst. Evol. Microbiol.">
        <title>Complete genome sequence of Corynebacterium casei LMG S-19264T (=DSM 44701T), isolated from a smear-ripened cheese.</title>
        <authorList>
            <consortium name="US DOE Joint Genome Institute (JGI-PGF)"/>
            <person name="Walter F."/>
            <person name="Albersmeier A."/>
            <person name="Kalinowski J."/>
            <person name="Ruckert C."/>
        </authorList>
    </citation>
    <scope>NUCLEOTIDE SEQUENCE</scope>
    <source>
        <strain evidence="2">VKM B-1513</strain>
    </source>
</reference>
<keyword evidence="1" id="KW-0732">Signal</keyword>
<protein>
    <recommendedName>
        <fullName evidence="4">Secreted protein</fullName>
    </recommendedName>
</protein>
<keyword evidence="3" id="KW-1185">Reference proteome</keyword>
<proteinExistence type="predicted"/>
<evidence type="ECO:0000313" key="2">
    <source>
        <dbReference type="EMBL" id="GLK51424.1"/>
    </source>
</evidence>
<comment type="caution">
    <text evidence="2">The sequence shown here is derived from an EMBL/GenBank/DDBJ whole genome shotgun (WGS) entry which is preliminary data.</text>
</comment>